<dbReference type="InterPro" id="IPR011711">
    <property type="entry name" value="GntR_C"/>
</dbReference>
<evidence type="ECO:0000313" key="7">
    <source>
        <dbReference type="Proteomes" id="UP000319255"/>
    </source>
</evidence>
<dbReference type="Proteomes" id="UP000319255">
    <property type="component" value="Unassembled WGS sequence"/>
</dbReference>
<dbReference type="AlphaFoldDB" id="A0A501WLI1"/>
<dbReference type="SMART" id="SM00345">
    <property type="entry name" value="HTH_GNTR"/>
    <property type="match status" value="1"/>
</dbReference>
<gene>
    <name evidence="6" type="ORF">FJM51_18795</name>
</gene>
<proteinExistence type="predicted"/>
<protein>
    <submittedName>
        <fullName evidence="6">GntR family transcriptional regulator</fullName>
    </submittedName>
</protein>
<dbReference type="SMART" id="SM00895">
    <property type="entry name" value="FCD"/>
    <property type="match status" value="1"/>
</dbReference>
<evidence type="ECO:0000256" key="3">
    <source>
        <dbReference type="ARBA" id="ARBA00023163"/>
    </source>
</evidence>
<evidence type="ECO:0000256" key="2">
    <source>
        <dbReference type="ARBA" id="ARBA00023125"/>
    </source>
</evidence>
<dbReference type="SUPFAM" id="SSF48008">
    <property type="entry name" value="GntR ligand-binding domain-like"/>
    <property type="match status" value="1"/>
</dbReference>
<dbReference type="PANTHER" id="PTHR43537">
    <property type="entry name" value="TRANSCRIPTIONAL REGULATOR, GNTR FAMILY"/>
    <property type="match status" value="1"/>
</dbReference>
<dbReference type="InterPro" id="IPR036388">
    <property type="entry name" value="WH-like_DNA-bd_sf"/>
</dbReference>
<dbReference type="Pfam" id="PF00392">
    <property type="entry name" value="GntR"/>
    <property type="match status" value="1"/>
</dbReference>
<feature type="region of interest" description="Disordered" evidence="4">
    <location>
        <begin position="254"/>
        <end position="287"/>
    </location>
</feature>
<dbReference type="InterPro" id="IPR008920">
    <property type="entry name" value="TF_FadR/GntR_C"/>
</dbReference>
<comment type="caution">
    <text evidence="6">The sequence shown here is derived from an EMBL/GenBank/DDBJ whole genome shotgun (WGS) entry which is preliminary data.</text>
</comment>
<dbReference type="GO" id="GO:0003700">
    <property type="term" value="F:DNA-binding transcription factor activity"/>
    <property type="evidence" value="ECO:0007669"/>
    <property type="project" value="InterPro"/>
</dbReference>
<dbReference type="SUPFAM" id="SSF46785">
    <property type="entry name" value="Winged helix' DNA-binding domain"/>
    <property type="match status" value="1"/>
</dbReference>
<evidence type="ECO:0000259" key="5">
    <source>
        <dbReference type="PROSITE" id="PS50949"/>
    </source>
</evidence>
<dbReference type="InterPro" id="IPR036390">
    <property type="entry name" value="WH_DNA-bd_sf"/>
</dbReference>
<reference evidence="6 7" key="1">
    <citation type="submission" date="2019-06" db="EMBL/GenBank/DDBJ databases">
        <title>A novel bacterium of genus Amaricoccus, isolated from marine sediment.</title>
        <authorList>
            <person name="Huang H."/>
            <person name="Mo K."/>
            <person name="Hu Y."/>
        </authorList>
    </citation>
    <scope>NUCLEOTIDE SEQUENCE [LARGE SCALE GENOMIC DNA]</scope>
    <source>
        <strain evidence="6 7">HB172011</strain>
    </source>
</reference>
<evidence type="ECO:0000256" key="1">
    <source>
        <dbReference type="ARBA" id="ARBA00023015"/>
    </source>
</evidence>
<keyword evidence="1" id="KW-0805">Transcription regulation</keyword>
<dbReference type="InterPro" id="IPR000524">
    <property type="entry name" value="Tscrpt_reg_HTH_GntR"/>
</dbReference>
<keyword evidence="3" id="KW-0804">Transcription</keyword>
<accession>A0A501WLI1</accession>
<dbReference type="Pfam" id="PF07729">
    <property type="entry name" value="FCD"/>
    <property type="match status" value="1"/>
</dbReference>
<keyword evidence="2" id="KW-0238">DNA-binding</keyword>
<name>A0A501WLI1_9RHOB</name>
<sequence length="287" mass="31520">MATAGQNLGIRCTRQWRSRRIMVRMRKHYSISGGPHLAAPRTSFEQTAEDASERICATLMEAVSERALRPGTKLMEDVIARHFGVSRTAVRGAIAILERAHLVELRRNHGSFIASPDRAEAKQLLETRRVLEMATVAAVMTSATPEDLERLARLTLEEEAIHSGADDGAKQRLSGNFHVELARAAGNAVMEEMLRNVLARLSLVASLYERDDGRKCGAVDHRTILAAIRSGDRAAANAAMSHHLDDLEAMLDLDASPDNEDSLSTVLRKFAPDPEPGSARRLASRSR</sequence>
<feature type="domain" description="HTH gntR-type" evidence="5">
    <location>
        <begin position="49"/>
        <end position="116"/>
    </location>
</feature>
<dbReference type="PROSITE" id="PS50949">
    <property type="entry name" value="HTH_GNTR"/>
    <property type="match status" value="1"/>
</dbReference>
<dbReference type="EMBL" id="VFRP01000025">
    <property type="protein sequence ID" value="TPE48067.1"/>
    <property type="molecule type" value="Genomic_DNA"/>
</dbReference>
<evidence type="ECO:0000256" key="4">
    <source>
        <dbReference type="SAM" id="MobiDB-lite"/>
    </source>
</evidence>
<keyword evidence="7" id="KW-1185">Reference proteome</keyword>
<organism evidence="6 7">
    <name type="scientific">Amaricoccus solimangrovi</name>
    <dbReference type="NCBI Taxonomy" id="2589815"/>
    <lineage>
        <taxon>Bacteria</taxon>
        <taxon>Pseudomonadati</taxon>
        <taxon>Pseudomonadota</taxon>
        <taxon>Alphaproteobacteria</taxon>
        <taxon>Rhodobacterales</taxon>
        <taxon>Paracoccaceae</taxon>
        <taxon>Amaricoccus</taxon>
    </lineage>
</organism>
<dbReference type="PANTHER" id="PTHR43537:SF53">
    <property type="entry name" value="HTH-TYPE TRANSCRIPTIONAL REPRESSOR NANR"/>
    <property type="match status" value="1"/>
</dbReference>
<dbReference type="OrthoDB" id="7618373at2"/>
<dbReference type="Gene3D" id="1.20.120.530">
    <property type="entry name" value="GntR ligand-binding domain-like"/>
    <property type="match status" value="1"/>
</dbReference>
<evidence type="ECO:0000313" key="6">
    <source>
        <dbReference type="EMBL" id="TPE48067.1"/>
    </source>
</evidence>
<dbReference type="GO" id="GO:0003677">
    <property type="term" value="F:DNA binding"/>
    <property type="evidence" value="ECO:0007669"/>
    <property type="project" value="UniProtKB-KW"/>
</dbReference>
<dbReference type="Gene3D" id="1.10.10.10">
    <property type="entry name" value="Winged helix-like DNA-binding domain superfamily/Winged helix DNA-binding domain"/>
    <property type="match status" value="1"/>
</dbReference>